<dbReference type="InterPro" id="IPR050765">
    <property type="entry name" value="Riboflavin_Biosynth_HTPR"/>
</dbReference>
<dbReference type="Gene3D" id="3.40.430.10">
    <property type="entry name" value="Dihydrofolate Reductase, subunit A"/>
    <property type="match status" value="1"/>
</dbReference>
<dbReference type="PANTHER" id="PTHR38011">
    <property type="entry name" value="DIHYDROFOLATE REDUCTASE FAMILY PROTEIN (AFU_ORTHOLOGUE AFUA_8G06820)"/>
    <property type="match status" value="1"/>
</dbReference>
<gene>
    <name evidence="2" type="ORF">E6C48_07695</name>
</gene>
<dbReference type="Proteomes" id="UP000306441">
    <property type="component" value="Unassembled WGS sequence"/>
</dbReference>
<name>A0ABY2Q9E4_9HYPH</name>
<evidence type="ECO:0000313" key="2">
    <source>
        <dbReference type="EMBL" id="THF58472.1"/>
    </source>
</evidence>
<dbReference type="InterPro" id="IPR024072">
    <property type="entry name" value="DHFR-like_dom_sf"/>
</dbReference>
<dbReference type="PANTHER" id="PTHR38011:SF11">
    <property type="entry name" value="2,5-DIAMINO-6-RIBOSYLAMINO-4(3H)-PYRIMIDINONE 5'-PHOSPHATE REDUCTASE"/>
    <property type="match status" value="1"/>
</dbReference>
<proteinExistence type="predicted"/>
<sequence length="185" mass="20503">MGRIVFGMMLSLDGYIAGPNGITDLPEPEPELHWYFNNLVKRTAVSLYGRRMYETMKVWQDLDSQPDVSEVLVDFARAWRAVPKVVVSTTLTEVGPNACLVRDDVEAAVRKLKADTQGEIAVSGAALAGSLSKLGLIDEYQLFFRPVVVGGGTPFFELGTQLNLKPLGWEELPQGTRLLRYGRED</sequence>
<comment type="caution">
    <text evidence="2">The sequence shown here is derived from an EMBL/GenBank/DDBJ whole genome shotgun (WGS) entry which is preliminary data.</text>
</comment>
<dbReference type="EMBL" id="SSNY01000003">
    <property type="protein sequence ID" value="THF58472.1"/>
    <property type="molecule type" value="Genomic_DNA"/>
</dbReference>
<dbReference type="SUPFAM" id="SSF53597">
    <property type="entry name" value="Dihydrofolate reductase-like"/>
    <property type="match status" value="1"/>
</dbReference>
<dbReference type="RefSeq" id="WP_136355721.1">
    <property type="nucleotide sequence ID" value="NZ_SSNY01000003.1"/>
</dbReference>
<reference evidence="2 3" key="1">
    <citation type="submission" date="2019-04" db="EMBL/GenBank/DDBJ databases">
        <title>Mesorhizobium composti sp. nov., isolated from compost.</title>
        <authorList>
            <person name="Lin S.-Y."/>
            <person name="Hameed A."/>
            <person name="Hsieh Y.-T."/>
            <person name="Young C.-C."/>
        </authorList>
    </citation>
    <scope>NUCLEOTIDE SEQUENCE [LARGE SCALE GENOMIC DNA]</scope>
    <source>
        <strain evidence="2 3">CC-YTH430</strain>
    </source>
</reference>
<feature type="domain" description="Bacterial bifunctional deaminase-reductase C-terminal" evidence="1">
    <location>
        <begin position="5"/>
        <end position="176"/>
    </location>
</feature>
<evidence type="ECO:0000313" key="3">
    <source>
        <dbReference type="Proteomes" id="UP000306441"/>
    </source>
</evidence>
<dbReference type="InterPro" id="IPR002734">
    <property type="entry name" value="RibDG_C"/>
</dbReference>
<dbReference type="Pfam" id="PF01872">
    <property type="entry name" value="RibD_C"/>
    <property type="match status" value="1"/>
</dbReference>
<organism evidence="2 3">
    <name type="scientific">Ollibium composti</name>
    <dbReference type="NCBI Taxonomy" id="2675109"/>
    <lineage>
        <taxon>Bacteria</taxon>
        <taxon>Pseudomonadati</taxon>
        <taxon>Pseudomonadota</taxon>
        <taxon>Alphaproteobacteria</taxon>
        <taxon>Hyphomicrobiales</taxon>
        <taxon>Phyllobacteriaceae</taxon>
        <taxon>Ollibium</taxon>
    </lineage>
</organism>
<evidence type="ECO:0000259" key="1">
    <source>
        <dbReference type="Pfam" id="PF01872"/>
    </source>
</evidence>
<protein>
    <submittedName>
        <fullName evidence="2">Dihydrofolate reductase</fullName>
    </submittedName>
</protein>
<keyword evidence="3" id="KW-1185">Reference proteome</keyword>
<accession>A0ABY2Q9E4</accession>